<evidence type="ECO:0000256" key="1">
    <source>
        <dbReference type="SAM" id="MobiDB-lite"/>
    </source>
</evidence>
<name>A0A7G2C468_9TRYP</name>
<gene>
    <name evidence="3" type="ORF">ADEAN_000144800</name>
</gene>
<dbReference type="GO" id="GO:0043021">
    <property type="term" value="F:ribonucleoprotein complex binding"/>
    <property type="evidence" value="ECO:0007669"/>
    <property type="project" value="TreeGrafter"/>
</dbReference>
<dbReference type="GO" id="GO:0003730">
    <property type="term" value="F:mRNA 3'-UTR binding"/>
    <property type="evidence" value="ECO:0007669"/>
    <property type="project" value="TreeGrafter"/>
</dbReference>
<dbReference type="GO" id="GO:1990904">
    <property type="term" value="C:ribonucleoprotein complex"/>
    <property type="evidence" value="ECO:0007669"/>
    <property type="project" value="TreeGrafter"/>
</dbReference>
<dbReference type="InterPro" id="IPR040051">
    <property type="entry name" value="SECISBP2"/>
</dbReference>
<protein>
    <submittedName>
        <fullName evidence="3">Ribosomal protein L7Ae/L30e/S12e/Gadd45 family, putative</fullName>
    </submittedName>
</protein>
<dbReference type="EMBL" id="LR877146">
    <property type="protein sequence ID" value="CAD2214004.1"/>
    <property type="molecule type" value="Genomic_DNA"/>
</dbReference>
<dbReference type="Gene3D" id="3.30.1330.30">
    <property type="match status" value="1"/>
</dbReference>
<organism evidence="3 4">
    <name type="scientific">Angomonas deanei</name>
    <dbReference type="NCBI Taxonomy" id="59799"/>
    <lineage>
        <taxon>Eukaryota</taxon>
        <taxon>Discoba</taxon>
        <taxon>Euglenozoa</taxon>
        <taxon>Kinetoplastea</taxon>
        <taxon>Metakinetoplastina</taxon>
        <taxon>Trypanosomatida</taxon>
        <taxon>Trypanosomatidae</taxon>
        <taxon>Strigomonadinae</taxon>
        <taxon>Angomonas</taxon>
    </lineage>
</organism>
<dbReference type="Proteomes" id="UP000515908">
    <property type="component" value="Chromosome 02"/>
</dbReference>
<evidence type="ECO:0000259" key="2">
    <source>
        <dbReference type="Pfam" id="PF01248"/>
    </source>
</evidence>
<proteinExistence type="predicted"/>
<dbReference type="Pfam" id="PF01248">
    <property type="entry name" value="Ribosomal_L7Ae"/>
    <property type="match status" value="1"/>
</dbReference>
<sequence length="424" mass="48359">MKRVTFDEAEQAQLDFRHTQTVKRWKQNSSRKSSKIVYLSDYMEADSRDARVLVDTSEDNLRVRHKRVKKTTASGRPSNAKQVHFKKKSPGDGECRTTRGTPSRLKRNILQQRTDRLQLLAEGNKDYMGLLWLVEQLNQTRKQLGSAGKGRHNLRRRLDYLRYRIRKQEAILVESVPHASNDTTHRQEGTLRDPQTVPELAVLYPHGSSTVDQRSGRYPVTLSKEDLEHFHANCSFDRPNAIREYCQNPPVSTATSKTGKTRKGLAVGVYCRNVITDYVDDLTFTTLQKLYHEQGELKRKNKIGFRSKLRYVVGLQETIKHLKAGLVKLVILAADLEVVGRSSPKEPSDRKRFDRLEEAVETVYGLCNGKSNPIPVLCCMSRQRLAYALFAKNSHVSCVGVLQVDSSLLYYRALVLAAKSMSQL</sequence>
<dbReference type="GO" id="GO:0035368">
    <property type="term" value="F:selenocysteine insertion sequence binding"/>
    <property type="evidence" value="ECO:0007669"/>
    <property type="project" value="InterPro"/>
</dbReference>
<dbReference type="InterPro" id="IPR004038">
    <property type="entry name" value="Ribosomal_eL8/eL30/eS12/Gad45"/>
</dbReference>
<dbReference type="VEuPathDB" id="TriTrypDB:ADEAN_000144800"/>
<dbReference type="PANTHER" id="PTHR13284">
    <property type="entry name" value="GH01354P"/>
    <property type="match status" value="1"/>
</dbReference>
<reference evidence="3 4" key="1">
    <citation type="submission" date="2020-08" db="EMBL/GenBank/DDBJ databases">
        <authorList>
            <person name="Newling K."/>
            <person name="Davey J."/>
            <person name="Forrester S."/>
        </authorList>
    </citation>
    <scope>NUCLEOTIDE SEQUENCE [LARGE SCALE GENOMIC DNA]</scope>
    <source>
        <strain evidence="4">Crithidia deanei Carvalho (ATCC PRA-265)</strain>
    </source>
</reference>
<keyword evidence="3" id="KW-0689">Ribosomal protein</keyword>
<dbReference type="InterPro" id="IPR029064">
    <property type="entry name" value="Ribosomal_eL30-like_sf"/>
</dbReference>
<dbReference type="GO" id="GO:0005840">
    <property type="term" value="C:ribosome"/>
    <property type="evidence" value="ECO:0007669"/>
    <property type="project" value="UniProtKB-KW"/>
</dbReference>
<feature type="region of interest" description="Disordered" evidence="1">
    <location>
        <begin position="69"/>
        <end position="101"/>
    </location>
</feature>
<feature type="compositionally biased region" description="Polar residues" evidence="1">
    <location>
        <begin position="71"/>
        <end position="81"/>
    </location>
</feature>
<feature type="domain" description="Ribosomal protein eL8/eL30/eS12/Gadd45" evidence="2">
    <location>
        <begin position="310"/>
        <end position="406"/>
    </location>
</feature>
<dbReference type="SUPFAM" id="SSF55315">
    <property type="entry name" value="L30e-like"/>
    <property type="match status" value="1"/>
</dbReference>
<evidence type="ECO:0000313" key="4">
    <source>
        <dbReference type="Proteomes" id="UP000515908"/>
    </source>
</evidence>
<dbReference type="AlphaFoldDB" id="A0A7G2C468"/>
<keyword evidence="3" id="KW-0687">Ribonucleoprotein</keyword>
<dbReference type="PANTHER" id="PTHR13284:SF4">
    <property type="entry name" value="C2H2-TYPE DOMAIN-CONTAINING PROTEIN"/>
    <property type="match status" value="1"/>
</dbReference>
<dbReference type="GO" id="GO:0005739">
    <property type="term" value="C:mitochondrion"/>
    <property type="evidence" value="ECO:0007669"/>
    <property type="project" value="TreeGrafter"/>
</dbReference>
<evidence type="ECO:0000313" key="3">
    <source>
        <dbReference type="EMBL" id="CAD2214004.1"/>
    </source>
</evidence>
<accession>A0A7G2C468</accession>
<keyword evidence="4" id="KW-1185">Reference proteome</keyword>